<feature type="domain" description="DDE Tnp4" evidence="3">
    <location>
        <begin position="263"/>
        <end position="345"/>
    </location>
</feature>
<comment type="cofactor">
    <cofactor evidence="1">
        <name>a divalent metal cation</name>
        <dbReference type="ChEBI" id="CHEBI:60240"/>
    </cofactor>
</comment>
<proteinExistence type="predicted"/>
<evidence type="ECO:0000313" key="6">
    <source>
        <dbReference type="Proteomes" id="UP000499080"/>
    </source>
</evidence>
<organism evidence="5 6">
    <name type="scientific">Araneus ventricosus</name>
    <name type="common">Orbweaver spider</name>
    <name type="synonym">Epeira ventricosa</name>
    <dbReference type="NCBI Taxonomy" id="182803"/>
    <lineage>
        <taxon>Eukaryota</taxon>
        <taxon>Metazoa</taxon>
        <taxon>Ecdysozoa</taxon>
        <taxon>Arthropoda</taxon>
        <taxon>Chelicerata</taxon>
        <taxon>Arachnida</taxon>
        <taxon>Araneae</taxon>
        <taxon>Araneomorphae</taxon>
        <taxon>Entelegynae</taxon>
        <taxon>Araneoidea</taxon>
        <taxon>Araneidae</taxon>
        <taxon>Araneus</taxon>
    </lineage>
</organism>
<evidence type="ECO:0008006" key="7">
    <source>
        <dbReference type="Google" id="ProtNLM"/>
    </source>
</evidence>
<name>A0A4Y2R2N6_ARAVE</name>
<evidence type="ECO:0000259" key="4">
    <source>
        <dbReference type="Pfam" id="PF13613"/>
    </source>
</evidence>
<dbReference type="GO" id="GO:0046872">
    <property type="term" value="F:metal ion binding"/>
    <property type="evidence" value="ECO:0007669"/>
    <property type="project" value="UniProtKB-KW"/>
</dbReference>
<comment type="caution">
    <text evidence="5">The sequence shown here is derived from an EMBL/GenBank/DDBJ whole genome shotgun (WGS) entry which is preliminary data.</text>
</comment>
<dbReference type="AlphaFoldDB" id="A0A4Y2R2N6"/>
<keyword evidence="2" id="KW-0479">Metal-binding</keyword>
<feature type="domain" description="Transposase Helix-turn-helix" evidence="4">
    <location>
        <begin position="191"/>
        <end position="231"/>
    </location>
</feature>
<accession>A0A4Y2R2N6</accession>
<sequence>MKDYMENYCQWMLTKNVKRLKLKTGTVPHRFDCQKSHIPSPIERQGAKKRKHVSLIEEVLSSPVSLPSTSTNLPDECLEMNLDVNTQVNKSLQVDIKTPFKSKGTMTTPQVISVACSPIKVENRESEYECPDESSSEDELFAMEQYKKHMLIVTIMTIEKKPKIFLGLPPRSFYLIKLITEDVPLPTNHIYVVLKKLRLNMSFTILALDFGLSVSSISRVFCKSLPVLAKIMQDLIVWPDKRDISRHLPIPFRARYAKVQSIIDCLEIQIEKPRNPVNQAHTWSNYYSCNTIKYLLSCTPDGLVSFVSEGYCGRTTDWTIVEDSGFLNKLSPVALVMADRGFKNVSVLLEQR</sequence>
<reference evidence="5 6" key="1">
    <citation type="journal article" date="2019" name="Sci. Rep.">
        <title>Orb-weaving spider Araneus ventricosus genome elucidates the spidroin gene catalogue.</title>
        <authorList>
            <person name="Kono N."/>
            <person name="Nakamura H."/>
            <person name="Ohtoshi R."/>
            <person name="Moran D.A.P."/>
            <person name="Shinohara A."/>
            <person name="Yoshida Y."/>
            <person name="Fujiwara M."/>
            <person name="Mori M."/>
            <person name="Tomita M."/>
            <person name="Arakawa K."/>
        </authorList>
    </citation>
    <scope>NUCLEOTIDE SEQUENCE [LARGE SCALE GENOMIC DNA]</scope>
</reference>
<evidence type="ECO:0000256" key="1">
    <source>
        <dbReference type="ARBA" id="ARBA00001968"/>
    </source>
</evidence>
<dbReference type="PANTHER" id="PTHR23080:SF144">
    <property type="entry name" value="SPINDLE AND KINETOCHORE ASSOCIATED COMPLEX SUBUNIT 3"/>
    <property type="match status" value="1"/>
</dbReference>
<feature type="non-terminal residue" evidence="5">
    <location>
        <position position="352"/>
    </location>
</feature>
<protein>
    <recommendedName>
        <fullName evidence="7">DDE Tnp4 domain-containing protein</fullName>
    </recommendedName>
</protein>
<dbReference type="Pfam" id="PF13613">
    <property type="entry name" value="HTH_Tnp_4"/>
    <property type="match status" value="1"/>
</dbReference>
<evidence type="ECO:0000256" key="2">
    <source>
        <dbReference type="ARBA" id="ARBA00022723"/>
    </source>
</evidence>
<dbReference type="InterPro" id="IPR027805">
    <property type="entry name" value="Transposase_HTH_dom"/>
</dbReference>
<dbReference type="Pfam" id="PF13359">
    <property type="entry name" value="DDE_Tnp_4"/>
    <property type="match status" value="1"/>
</dbReference>
<dbReference type="OrthoDB" id="8123506at2759"/>
<dbReference type="Proteomes" id="UP000499080">
    <property type="component" value="Unassembled WGS sequence"/>
</dbReference>
<gene>
    <name evidence="5" type="ORF">AVEN_6074_1</name>
</gene>
<dbReference type="InterPro" id="IPR027806">
    <property type="entry name" value="HARBI1_dom"/>
</dbReference>
<keyword evidence="6" id="KW-1185">Reference proteome</keyword>
<dbReference type="PANTHER" id="PTHR23080">
    <property type="entry name" value="THAP DOMAIN PROTEIN"/>
    <property type="match status" value="1"/>
</dbReference>
<dbReference type="EMBL" id="BGPR01224884">
    <property type="protein sequence ID" value="GBN69937.1"/>
    <property type="molecule type" value="Genomic_DNA"/>
</dbReference>
<evidence type="ECO:0000313" key="5">
    <source>
        <dbReference type="EMBL" id="GBN69937.1"/>
    </source>
</evidence>
<evidence type="ECO:0000259" key="3">
    <source>
        <dbReference type="Pfam" id="PF13359"/>
    </source>
</evidence>